<protein>
    <recommendedName>
        <fullName evidence="3">Phosphodiesterase</fullName>
    </recommendedName>
</protein>
<dbReference type="Pfam" id="PF01663">
    <property type="entry name" value="Phosphodiest"/>
    <property type="match status" value="1"/>
</dbReference>
<dbReference type="Proteomes" id="UP000037931">
    <property type="component" value="Unassembled WGS sequence"/>
</dbReference>
<gene>
    <name evidence="1" type="ORF">PF66_01694</name>
</gene>
<dbReference type="InterPro" id="IPR002591">
    <property type="entry name" value="Phosphodiest/P_Trfase"/>
</dbReference>
<organism evidence="1 2">
    <name type="scientific">Pseudomonas asplenii</name>
    <dbReference type="NCBI Taxonomy" id="53407"/>
    <lineage>
        <taxon>Bacteria</taxon>
        <taxon>Pseudomonadati</taxon>
        <taxon>Pseudomonadota</taxon>
        <taxon>Gammaproteobacteria</taxon>
        <taxon>Pseudomonadales</taxon>
        <taxon>Pseudomonadaceae</taxon>
        <taxon>Pseudomonas</taxon>
    </lineage>
</organism>
<dbReference type="Gene3D" id="3.40.720.10">
    <property type="entry name" value="Alkaline Phosphatase, subunit A"/>
    <property type="match status" value="1"/>
</dbReference>
<proteinExistence type="predicted"/>
<dbReference type="PATRIC" id="fig|50340.43.peg.4853"/>
<evidence type="ECO:0000313" key="1">
    <source>
        <dbReference type="EMBL" id="KPA92110.1"/>
    </source>
</evidence>
<evidence type="ECO:0000313" key="2">
    <source>
        <dbReference type="Proteomes" id="UP000037931"/>
    </source>
</evidence>
<sequence>MRTLIVVAEGMDPLVLEKEVAQGRLPWFAKHLGVNNYRHLDCGPVPYEPSNLATAFSGVNPGRHGCFSYWSAHSAGEMPRILETTDVMAPRLWEWPQMAQQRFAVVNVQLTHPPKPLNGTLITYPMLNAMNTSYPRSLLRDLNARGVRYAHDVSLFYTGQPLEDFAEQAYRIASLQLDSAMALGAEADVMIVNLTLADRLSHFLWHEVEQAQPGYRPHVLRAYDFIDQACARLQALAPDSMLVFSEMGFGPLDGFFSINEHLRAAGLQVLDEHGQVDLERSVALETVQGSHGVMLCADLCNSGRSDLTLRRDVEQCLREIRFADGRLALADVRSRESMYTGPYTDRAPTFIVRPADARRPPLGDPRWANHVRRTSQSGWHRERGFVLSVDACIQAPEGPLHLQQIAPSIATLSGCQAHEQCELPGFV</sequence>
<dbReference type="OrthoDB" id="3916054at2"/>
<dbReference type="SUPFAM" id="SSF53649">
    <property type="entry name" value="Alkaline phosphatase-like"/>
    <property type="match status" value="1"/>
</dbReference>
<name>A0A0N0E567_9PSED</name>
<evidence type="ECO:0008006" key="3">
    <source>
        <dbReference type="Google" id="ProtNLM"/>
    </source>
</evidence>
<dbReference type="AlphaFoldDB" id="A0A0N0E567"/>
<keyword evidence="2" id="KW-1185">Reference proteome</keyword>
<dbReference type="RefSeq" id="WP_081009819.1">
    <property type="nucleotide sequence ID" value="NZ_JSYZ01000004.1"/>
</dbReference>
<dbReference type="InterPro" id="IPR017850">
    <property type="entry name" value="Alkaline_phosphatase_core_sf"/>
</dbReference>
<dbReference type="EMBL" id="JSYZ01000004">
    <property type="protein sequence ID" value="KPA92110.1"/>
    <property type="molecule type" value="Genomic_DNA"/>
</dbReference>
<accession>A0A0N0E567</accession>
<comment type="caution">
    <text evidence="1">The sequence shown here is derived from an EMBL/GenBank/DDBJ whole genome shotgun (WGS) entry which is preliminary data.</text>
</comment>
<reference evidence="1 2" key="1">
    <citation type="journal article" date="2015" name="PLoS ONE">
        <title>Rice-Infecting Pseudomonas Genomes Are Highly Accessorized and Harbor Multiple Putative Virulence Mechanisms to Cause Sheath Brown Rot.</title>
        <authorList>
            <person name="Quibod I.L."/>
            <person name="Grande G."/>
            <person name="Oreiro E.G."/>
            <person name="Borja F.N."/>
            <person name="Dossa G.S."/>
            <person name="Mauleon R."/>
            <person name="Cruz C.V."/>
            <person name="Oliva R."/>
        </authorList>
    </citation>
    <scope>NUCLEOTIDE SEQUENCE [LARGE SCALE GENOMIC DNA]</scope>
    <source>
        <strain evidence="1 2">IRRI 6609</strain>
    </source>
</reference>
<dbReference type="STRING" id="50340.PF66_01694"/>